<sequence length="306" mass="34255">MDDLADTDSKHSEPWADDGNLILIAEGEEFRVHRSILCSYSQIFKDMFHSSSAEELVDDCPIVHLSDTVDDVRHVLKALYDRSYCVAGSPQLPLDVIGAFLRLGKKYEISCLYLEAKDRLVGDFPSTLENHDQIATLGCRIEGFNSAIIFRVINLAREGDVQIILPAAMRHCSLFVPPEDILISPRNSSTSLTDADRQACVIAASILQTMTATTYSWLDPKTPTSPYCQGHKKCSQSKQALLATLWFPSAQKDPHAPWNAEWEKGLCTDCARNAKASHNTKRKEAWQALPSVFKLPEWDELLSRCQ</sequence>
<evidence type="ECO:0000313" key="1">
    <source>
        <dbReference type="EMBL" id="KAH7929015.1"/>
    </source>
</evidence>
<proteinExistence type="predicted"/>
<organism evidence="1 2">
    <name type="scientific">Leucogyrophana mollusca</name>
    <dbReference type="NCBI Taxonomy" id="85980"/>
    <lineage>
        <taxon>Eukaryota</taxon>
        <taxon>Fungi</taxon>
        <taxon>Dikarya</taxon>
        <taxon>Basidiomycota</taxon>
        <taxon>Agaricomycotina</taxon>
        <taxon>Agaricomycetes</taxon>
        <taxon>Agaricomycetidae</taxon>
        <taxon>Boletales</taxon>
        <taxon>Boletales incertae sedis</taxon>
        <taxon>Leucogyrophana</taxon>
    </lineage>
</organism>
<dbReference type="Proteomes" id="UP000790709">
    <property type="component" value="Unassembled WGS sequence"/>
</dbReference>
<comment type="caution">
    <text evidence="1">The sequence shown here is derived from an EMBL/GenBank/DDBJ whole genome shotgun (WGS) entry which is preliminary data.</text>
</comment>
<accession>A0ACB8BV36</accession>
<name>A0ACB8BV36_9AGAM</name>
<dbReference type="EMBL" id="MU266346">
    <property type="protein sequence ID" value="KAH7929015.1"/>
    <property type="molecule type" value="Genomic_DNA"/>
</dbReference>
<evidence type="ECO:0000313" key="2">
    <source>
        <dbReference type="Proteomes" id="UP000790709"/>
    </source>
</evidence>
<keyword evidence="2" id="KW-1185">Reference proteome</keyword>
<protein>
    <submittedName>
        <fullName evidence="1">Uncharacterized protein</fullName>
    </submittedName>
</protein>
<gene>
    <name evidence="1" type="ORF">BV22DRAFT_1003622</name>
</gene>
<reference evidence="1" key="1">
    <citation type="journal article" date="2021" name="New Phytol.">
        <title>Evolutionary innovations through gain and loss of genes in the ectomycorrhizal Boletales.</title>
        <authorList>
            <person name="Wu G."/>
            <person name="Miyauchi S."/>
            <person name="Morin E."/>
            <person name="Kuo A."/>
            <person name="Drula E."/>
            <person name="Varga T."/>
            <person name="Kohler A."/>
            <person name="Feng B."/>
            <person name="Cao Y."/>
            <person name="Lipzen A."/>
            <person name="Daum C."/>
            <person name="Hundley H."/>
            <person name="Pangilinan J."/>
            <person name="Johnson J."/>
            <person name="Barry K."/>
            <person name="LaButti K."/>
            <person name="Ng V."/>
            <person name="Ahrendt S."/>
            <person name="Min B."/>
            <person name="Choi I.G."/>
            <person name="Park H."/>
            <person name="Plett J.M."/>
            <person name="Magnuson J."/>
            <person name="Spatafora J.W."/>
            <person name="Nagy L.G."/>
            <person name="Henrissat B."/>
            <person name="Grigoriev I.V."/>
            <person name="Yang Z.L."/>
            <person name="Xu J."/>
            <person name="Martin F.M."/>
        </authorList>
    </citation>
    <scope>NUCLEOTIDE SEQUENCE</scope>
    <source>
        <strain evidence="1">KUC20120723A-06</strain>
    </source>
</reference>